<evidence type="ECO:0000256" key="1">
    <source>
        <dbReference type="ARBA" id="ARBA00004651"/>
    </source>
</evidence>
<sequence>MLLIIIFIGALLLRAVGISSFPVGFTQDEAGLGYDAYSLLLTGKDQWGKSFPLVLRSFGDFKMPLYSYLAIPSVYLFELNEFSVRFPNAILGSFAVLTTFLMVSKITKRRELGLLSALFLAVSPWHIGLSRGAFEANLTTFFIPLGVWAFVKGISRPRFMVLAATSFGLNLFSYHSARFFTPVLILVLVWSYLKELKQMGGNVQGAILSKYKWGLLIFGAFFALAIYTMFTGGAKRGLDITIFSPTDKWAAVSDRRYEATLQGLPDFYARIFSNKVSYVFETFSKNYLSYFSTSFLFSEGAGEWSYGMIPGRGVLYLFEAIFVLAAIFSFAKKEGFSKMGLLLLWILVAPIPAALTKGPGFAANRAAVMIPALQVISAWGAVYLYEKLKSGYGNALARAFLWGVLIILLGSLAGFLEDYRYHAPPRASKAMQYGMKDIMATINSIEGNYEGVVLSRTLSVPNIWVQFYMRLDPSEVQDASHVWLRYEKLGIKYLDQLNEYSLAKFTFGDIVINDLKDRNLLVVGRKEEFPVQTKPIASFNYLNGEGAYVLVDANEL</sequence>
<keyword evidence="2" id="KW-1003">Cell membrane</keyword>
<feature type="transmembrane region" description="Helical" evidence="8">
    <location>
        <begin position="111"/>
        <end position="127"/>
    </location>
</feature>
<dbReference type="GO" id="GO:0005886">
    <property type="term" value="C:plasma membrane"/>
    <property type="evidence" value="ECO:0007669"/>
    <property type="project" value="UniProtKB-SubCell"/>
</dbReference>
<comment type="subcellular location">
    <subcellularLocation>
        <location evidence="1">Cell membrane</location>
        <topology evidence="1">Multi-pass membrane protein</topology>
    </subcellularLocation>
</comment>
<feature type="transmembrane region" description="Helical" evidence="8">
    <location>
        <begin position="336"/>
        <end position="355"/>
    </location>
</feature>
<dbReference type="PANTHER" id="PTHR33908:SF11">
    <property type="entry name" value="MEMBRANE PROTEIN"/>
    <property type="match status" value="1"/>
</dbReference>
<dbReference type="PANTHER" id="PTHR33908">
    <property type="entry name" value="MANNOSYLTRANSFERASE YKCB-RELATED"/>
    <property type="match status" value="1"/>
</dbReference>
<dbReference type="Proteomes" id="UP000177382">
    <property type="component" value="Unassembled WGS sequence"/>
</dbReference>
<feature type="transmembrane region" description="Helical" evidence="8">
    <location>
        <begin position="172"/>
        <end position="193"/>
    </location>
</feature>
<gene>
    <name evidence="10" type="ORF">A2V97_00990</name>
</gene>
<feature type="transmembrane region" description="Helical" evidence="8">
    <location>
        <begin position="133"/>
        <end position="151"/>
    </location>
</feature>
<dbReference type="STRING" id="1802485.A2V97_00990"/>
<dbReference type="AlphaFoldDB" id="A0A1F7XMV6"/>
<dbReference type="EMBL" id="MGFX01000002">
    <property type="protein sequence ID" value="OGM15605.1"/>
    <property type="molecule type" value="Genomic_DNA"/>
</dbReference>
<feature type="transmembrane region" description="Helical" evidence="8">
    <location>
        <begin position="367"/>
        <end position="385"/>
    </location>
</feature>
<evidence type="ECO:0000259" key="9">
    <source>
        <dbReference type="Pfam" id="PF13231"/>
    </source>
</evidence>
<dbReference type="GO" id="GO:0009103">
    <property type="term" value="P:lipopolysaccharide biosynthetic process"/>
    <property type="evidence" value="ECO:0007669"/>
    <property type="project" value="UniProtKB-ARBA"/>
</dbReference>
<evidence type="ECO:0000256" key="6">
    <source>
        <dbReference type="ARBA" id="ARBA00022989"/>
    </source>
</evidence>
<evidence type="ECO:0000256" key="8">
    <source>
        <dbReference type="SAM" id="Phobius"/>
    </source>
</evidence>
<feature type="transmembrane region" description="Helical" evidence="8">
    <location>
        <begin position="397"/>
        <end position="416"/>
    </location>
</feature>
<keyword evidence="5 8" id="KW-0812">Transmembrane</keyword>
<keyword evidence="4" id="KW-0808">Transferase</keyword>
<evidence type="ECO:0000256" key="3">
    <source>
        <dbReference type="ARBA" id="ARBA00022676"/>
    </source>
</evidence>
<evidence type="ECO:0000256" key="2">
    <source>
        <dbReference type="ARBA" id="ARBA00022475"/>
    </source>
</evidence>
<keyword evidence="3" id="KW-0328">Glycosyltransferase</keyword>
<evidence type="ECO:0000256" key="4">
    <source>
        <dbReference type="ARBA" id="ARBA00022679"/>
    </source>
</evidence>
<dbReference type="GO" id="GO:0016763">
    <property type="term" value="F:pentosyltransferase activity"/>
    <property type="evidence" value="ECO:0007669"/>
    <property type="project" value="TreeGrafter"/>
</dbReference>
<evidence type="ECO:0000256" key="7">
    <source>
        <dbReference type="ARBA" id="ARBA00023136"/>
    </source>
</evidence>
<evidence type="ECO:0000313" key="11">
    <source>
        <dbReference type="Proteomes" id="UP000177382"/>
    </source>
</evidence>
<dbReference type="InterPro" id="IPR050297">
    <property type="entry name" value="LipidA_mod_glycosyltrf_83"/>
</dbReference>
<comment type="caution">
    <text evidence="10">The sequence shown here is derived from an EMBL/GenBank/DDBJ whole genome shotgun (WGS) entry which is preliminary data.</text>
</comment>
<accession>A0A1F7XMV6</accession>
<protein>
    <recommendedName>
        <fullName evidence="9">Glycosyltransferase RgtA/B/C/D-like domain-containing protein</fullName>
    </recommendedName>
</protein>
<feature type="transmembrane region" description="Helical" evidence="8">
    <location>
        <begin position="86"/>
        <end position="104"/>
    </location>
</feature>
<evidence type="ECO:0000256" key="5">
    <source>
        <dbReference type="ARBA" id="ARBA00022692"/>
    </source>
</evidence>
<name>A0A1F7XMV6_9BACT</name>
<evidence type="ECO:0000313" key="10">
    <source>
        <dbReference type="EMBL" id="OGM15605.1"/>
    </source>
</evidence>
<dbReference type="InterPro" id="IPR038731">
    <property type="entry name" value="RgtA/B/C-like"/>
</dbReference>
<keyword evidence="6 8" id="KW-1133">Transmembrane helix</keyword>
<dbReference type="Pfam" id="PF13231">
    <property type="entry name" value="PMT_2"/>
    <property type="match status" value="1"/>
</dbReference>
<feature type="domain" description="Glycosyltransferase RgtA/B/C/D-like" evidence="9">
    <location>
        <begin position="64"/>
        <end position="198"/>
    </location>
</feature>
<proteinExistence type="predicted"/>
<feature type="transmembrane region" description="Helical" evidence="8">
    <location>
        <begin position="213"/>
        <end position="230"/>
    </location>
</feature>
<reference evidence="10 11" key="1">
    <citation type="journal article" date="2016" name="Nat. Commun.">
        <title>Thousands of microbial genomes shed light on interconnected biogeochemical processes in an aquifer system.</title>
        <authorList>
            <person name="Anantharaman K."/>
            <person name="Brown C.T."/>
            <person name="Hug L.A."/>
            <person name="Sharon I."/>
            <person name="Castelle C.J."/>
            <person name="Probst A.J."/>
            <person name="Thomas B.C."/>
            <person name="Singh A."/>
            <person name="Wilkins M.J."/>
            <person name="Karaoz U."/>
            <person name="Brodie E.L."/>
            <person name="Williams K.H."/>
            <person name="Hubbard S.S."/>
            <person name="Banfield J.F."/>
        </authorList>
    </citation>
    <scope>NUCLEOTIDE SEQUENCE [LARGE SCALE GENOMIC DNA]</scope>
</reference>
<feature type="transmembrane region" description="Helical" evidence="8">
    <location>
        <begin position="313"/>
        <end position="330"/>
    </location>
</feature>
<organism evidence="10 11">
    <name type="scientific">Candidatus Woesebacteria bacterium RBG_16_42_24</name>
    <dbReference type="NCBI Taxonomy" id="1802485"/>
    <lineage>
        <taxon>Bacteria</taxon>
        <taxon>Candidatus Woeseibacteriota</taxon>
    </lineage>
</organism>
<keyword evidence="7 8" id="KW-0472">Membrane</keyword>